<organism evidence="1 2">
    <name type="scientific">Exiguobacterium mexicanum</name>
    <dbReference type="NCBI Taxonomy" id="340146"/>
    <lineage>
        <taxon>Bacteria</taxon>
        <taxon>Bacillati</taxon>
        <taxon>Bacillota</taxon>
        <taxon>Bacilli</taxon>
        <taxon>Bacillales</taxon>
        <taxon>Bacillales Family XII. Incertae Sedis</taxon>
        <taxon>Exiguobacterium</taxon>
    </lineage>
</organism>
<dbReference type="RefSeq" id="WP_214827458.1">
    <property type="nucleotide sequence ID" value="NZ_CP183077.1"/>
</dbReference>
<keyword evidence="2" id="KW-1185">Reference proteome</keyword>
<dbReference type="EMBL" id="JASWER010000001">
    <property type="protein sequence ID" value="MDL5376149.1"/>
    <property type="molecule type" value="Genomic_DNA"/>
</dbReference>
<gene>
    <name evidence="1" type="ORF">QR695_03895</name>
</gene>
<protein>
    <submittedName>
        <fullName evidence="1">Uncharacterized protein</fullName>
    </submittedName>
</protein>
<evidence type="ECO:0000313" key="1">
    <source>
        <dbReference type="EMBL" id="MDL5376149.1"/>
    </source>
</evidence>
<reference evidence="1 2" key="1">
    <citation type="submission" date="2023-06" db="EMBL/GenBank/DDBJ databases">
        <title>Influencing factors and mechanism of Cr(VI) reduction by facultative anaerobic Exiguobacterium sp. PY14.</title>
        <authorList>
            <person name="Zou L."/>
        </authorList>
    </citation>
    <scope>NUCLEOTIDE SEQUENCE [LARGE SCALE GENOMIC DNA]</scope>
    <source>
        <strain evidence="1 2">PY14</strain>
    </source>
</reference>
<dbReference type="Proteomes" id="UP001230807">
    <property type="component" value="Unassembled WGS sequence"/>
</dbReference>
<proteinExistence type="predicted"/>
<accession>A0ABT7ML67</accession>
<name>A0ABT7ML67_9BACL</name>
<sequence length="141" mass="15925">MMNKKVSIGLVILLFVIWMVVSLTLPPKLIASSSDGKFDAVYTVSHSLKETWAGQVEWEESDGVIVNLSFYENDIQLTGDIMTHPIEMDQSNSYEFAFLGAEPNPTSVYTLRISVEEEGKTHEEILTFKPRKRLFVLPALD</sequence>
<comment type="caution">
    <text evidence="1">The sequence shown here is derived from an EMBL/GenBank/DDBJ whole genome shotgun (WGS) entry which is preliminary data.</text>
</comment>
<evidence type="ECO:0000313" key="2">
    <source>
        <dbReference type="Proteomes" id="UP001230807"/>
    </source>
</evidence>